<evidence type="ECO:0000256" key="1">
    <source>
        <dbReference type="SAM" id="SignalP"/>
    </source>
</evidence>
<evidence type="ECO:0000259" key="2">
    <source>
        <dbReference type="Pfam" id="PF07589"/>
    </source>
</evidence>
<feature type="chain" id="PRO_5026171586" evidence="1">
    <location>
        <begin position="21"/>
        <end position="217"/>
    </location>
</feature>
<reference evidence="3 4" key="1">
    <citation type="submission" date="2019-11" db="EMBL/GenBank/DDBJ databases">
        <title>Draft Genome Sequences of Six Type Strains of the Genus Massilia.</title>
        <authorList>
            <person name="Miess H."/>
            <person name="Frediansyah A."/>
            <person name="Goeker M."/>
            <person name="Gross H."/>
        </authorList>
    </citation>
    <scope>NUCLEOTIDE SEQUENCE [LARGE SCALE GENOMIC DNA]</scope>
    <source>
        <strain evidence="3 4">DSM 17513</strain>
    </source>
</reference>
<keyword evidence="1" id="KW-0732">Signal</keyword>
<accession>A0A6I3X7B0</accession>
<dbReference type="OrthoDB" id="274297at2"/>
<keyword evidence="4" id="KW-1185">Reference proteome</keyword>
<name>A0A6I3X7B0_9BURK</name>
<dbReference type="InterPro" id="IPR013424">
    <property type="entry name" value="Ice-binding_C"/>
</dbReference>
<feature type="signal peptide" evidence="1">
    <location>
        <begin position="1"/>
        <end position="20"/>
    </location>
</feature>
<protein>
    <submittedName>
        <fullName evidence="3">PEP-CTERM sorting domain-containing protein</fullName>
    </submittedName>
</protein>
<comment type="caution">
    <text evidence="3">The sequence shown here is derived from an EMBL/GenBank/DDBJ whole genome shotgun (WGS) entry which is preliminary data.</text>
</comment>
<organism evidence="3 4">
    <name type="scientific">Pseudoduganella dura</name>
    <dbReference type="NCBI Taxonomy" id="321982"/>
    <lineage>
        <taxon>Bacteria</taxon>
        <taxon>Pseudomonadati</taxon>
        <taxon>Pseudomonadota</taxon>
        <taxon>Betaproteobacteria</taxon>
        <taxon>Burkholderiales</taxon>
        <taxon>Oxalobacteraceae</taxon>
        <taxon>Telluria group</taxon>
        <taxon>Pseudoduganella</taxon>
    </lineage>
</organism>
<proteinExistence type="predicted"/>
<dbReference type="Proteomes" id="UP000431684">
    <property type="component" value="Unassembled WGS sequence"/>
</dbReference>
<gene>
    <name evidence="3" type="ORF">GJV26_09190</name>
</gene>
<dbReference type="EMBL" id="WNWM01000002">
    <property type="protein sequence ID" value="MUI12644.1"/>
    <property type="molecule type" value="Genomic_DNA"/>
</dbReference>
<sequence length="217" mass="23307">MKLFRFAPIAALLCSSLSHAAIANSASVYLHTEPGSYVGGGIGVPEVTWTHGDQGIFFSSANYGTAESGVQISYDGGDSWTFQFAAPSYNPVTNTNDGQALQAGFYDRATRFPFNSPTRPGLDVSGNGRGNNRLYGWFNVLEISYGVTGDLESFAVDFRQYDEANGPYGPSLYGSLRFNSDIAINPVPEPATYAMLAGGLALVGFAARRRRKEVETV</sequence>
<feature type="domain" description="Ice-binding protein C-terminal" evidence="2">
    <location>
        <begin position="186"/>
        <end position="210"/>
    </location>
</feature>
<evidence type="ECO:0000313" key="3">
    <source>
        <dbReference type="EMBL" id="MUI12644.1"/>
    </source>
</evidence>
<dbReference type="Pfam" id="PF07589">
    <property type="entry name" value="PEP-CTERM"/>
    <property type="match status" value="1"/>
</dbReference>
<dbReference type="AlphaFoldDB" id="A0A6I3X7B0"/>
<evidence type="ECO:0000313" key="4">
    <source>
        <dbReference type="Proteomes" id="UP000431684"/>
    </source>
</evidence>
<dbReference type="NCBIfam" id="TIGR02595">
    <property type="entry name" value="PEP_CTERM"/>
    <property type="match status" value="1"/>
</dbReference>